<dbReference type="Proteomes" id="UP000575985">
    <property type="component" value="Unassembled WGS sequence"/>
</dbReference>
<reference evidence="2 3" key="1">
    <citation type="submission" date="2020-07" db="EMBL/GenBank/DDBJ databases">
        <title>Sequencing the genomes of 1000 actinobacteria strains.</title>
        <authorList>
            <person name="Klenk H.-P."/>
        </authorList>
    </citation>
    <scope>NUCLEOTIDE SEQUENCE [LARGE SCALE GENOMIC DNA]</scope>
    <source>
        <strain evidence="2 3">DSM 45927</strain>
    </source>
</reference>
<evidence type="ECO:0000256" key="1">
    <source>
        <dbReference type="SAM" id="MobiDB-lite"/>
    </source>
</evidence>
<dbReference type="AlphaFoldDB" id="A0A853BM51"/>
<dbReference type="EMBL" id="JACCFO010000001">
    <property type="protein sequence ID" value="NYI95582.1"/>
    <property type="molecule type" value="Genomic_DNA"/>
</dbReference>
<dbReference type="RefSeq" id="WP_308118638.1">
    <property type="nucleotide sequence ID" value="NZ_JACCFO010000001.1"/>
</dbReference>
<comment type="caution">
    <text evidence="2">The sequence shown here is derived from an EMBL/GenBank/DDBJ whole genome shotgun (WGS) entry which is preliminary data.</text>
</comment>
<feature type="compositionally biased region" description="Low complexity" evidence="1">
    <location>
        <begin position="169"/>
        <end position="181"/>
    </location>
</feature>
<proteinExistence type="predicted"/>
<name>A0A853BM51_9ACTN</name>
<gene>
    <name evidence="2" type="ORF">HNR12_001859</name>
</gene>
<evidence type="ECO:0000313" key="2">
    <source>
        <dbReference type="EMBL" id="NYI95582.1"/>
    </source>
</evidence>
<evidence type="ECO:0000313" key="3">
    <source>
        <dbReference type="Proteomes" id="UP000575985"/>
    </source>
</evidence>
<organism evidence="2 3">
    <name type="scientific">Streptomonospora nanhaiensis</name>
    <dbReference type="NCBI Taxonomy" id="1323731"/>
    <lineage>
        <taxon>Bacteria</taxon>
        <taxon>Bacillati</taxon>
        <taxon>Actinomycetota</taxon>
        <taxon>Actinomycetes</taxon>
        <taxon>Streptosporangiales</taxon>
        <taxon>Nocardiopsidaceae</taxon>
        <taxon>Streptomonospora</taxon>
    </lineage>
</organism>
<keyword evidence="3" id="KW-1185">Reference proteome</keyword>
<sequence length="224" mass="23286">MAAVVDAWMPGAKRVCCSNARGGQLQGGAPRAVWTTTESDPAALSARAVAQRLVADGRSAHLVWNPLTGETAQLLPATAAAAGQLNPDGTDRACEGRVCLVIQVIGHTLAPFTDSPLRGLEPILRWLDSWRVPRRWPAGTPPARPGLPEDCQSERLWARGGHFGHSQVPGATAAGPGAIAPQRLLDPDRRPPAPGPAVPPPRPVPAPADRPGAGARPYVGAARG</sequence>
<feature type="region of interest" description="Disordered" evidence="1">
    <location>
        <begin position="161"/>
        <end position="224"/>
    </location>
</feature>
<protein>
    <submittedName>
        <fullName evidence="2">Uncharacterized protein</fullName>
    </submittedName>
</protein>
<accession>A0A853BM51</accession>
<feature type="compositionally biased region" description="Pro residues" evidence="1">
    <location>
        <begin position="192"/>
        <end position="208"/>
    </location>
</feature>